<keyword evidence="1" id="KW-1133">Transmembrane helix</keyword>
<evidence type="ECO:0000256" key="1">
    <source>
        <dbReference type="SAM" id="Phobius"/>
    </source>
</evidence>
<dbReference type="EMBL" id="BIFT01000001">
    <property type="protein sequence ID" value="GCE25308.1"/>
    <property type="molecule type" value="Genomic_DNA"/>
</dbReference>
<organism evidence="2 3">
    <name type="scientific">Dictyobacter alpinus</name>
    <dbReference type="NCBI Taxonomy" id="2014873"/>
    <lineage>
        <taxon>Bacteria</taxon>
        <taxon>Bacillati</taxon>
        <taxon>Chloroflexota</taxon>
        <taxon>Ktedonobacteria</taxon>
        <taxon>Ktedonobacterales</taxon>
        <taxon>Dictyobacteraceae</taxon>
        <taxon>Dictyobacter</taxon>
    </lineage>
</organism>
<evidence type="ECO:0000313" key="3">
    <source>
        <dbReference type="Proteomes" id="UP000287171"/>
    </source>
</evidence>
<evidence type="ECO:0000313" key="2">
    <source>
        <dbReference type="EMBL" id="GCE25308.1"/>
    </source>
</evidence>
<keyword evidence="1" id="KW-0472">Membrane</keyword>
<keyword evidence="1" id="KW-0812">Transmembrane</keyword>
<reference evidence="3" key="1">
    <citation type="submission" date="2018-12" db="EMBL/GenBank/DDBJ databases">
        <title>Tengunoibacter tsumagoiensis gen. nov., sp. nov., Dictyobacter kobayashii sp. nov., D. alpinus sp. nov., and D. joshuensis sp. nov. and description of Dictyobacteraceae fam. nov. within the order Ktedonobacterales isolated from Tengu-no-mugimeshi.</title>
        <authorList>
            <person name="Wang C.M."/>
            <person name="Zheng Y."/>
            <person name="Sakai Y."/>
            <person name="Toyoda A."/>
            <person name="Minakuchi Y."/>
            <person name="Abe K."/>
            <person name="Yokota A."/>
            <person name="Yabe S."/>
        </authorList>
    </citation>
    <scope>NUCLEOTIDE SEQUENCE [LARGE SCALE GENOMIC DNA]</scope>
    <source>
        <strain evidence="3">Uno16</strain>
    </source>
</reference>
<sequence length="193" mass="21982">MEQRTHSTEISELSEEAYRFAEDAQVGSPLRLYKMRSLALSMYKWILITSIVGAILGIAVGFIGLFIFLYRWFIPPWESFDYYAPMGIFLPWLIGLMCSGYAIALKGMYKRGLPMSVLVCSKGLLVIRPRGVEVTWWNEVNYIVNFSDGNRRKIILGRSNRKSLSLGSALEDLDGLQAQIEQHIEKGIKHLDV</sequence>
<dbReference type="Proteomes" id="UP000287171">
    <property type="component" value="Unassembled WGS sequence"/>
</dbReference>
<feature type="transmembrane region" description="Helical" evidence="1">
    <location>
        <begin position="45"/>
        <end position="70"/>
    </location>
</feature>
<gene>
    <name evidence="2" type="ORF">KDA_07920</name>
</gene>
<dbReference type="RefSeq" id="WP_126625904.1">
    <property type="nucleotide sequence ID" value="NZ_BIFT01000001.1"/>
</dbReference>
<name>A0A402B1V4_9CHLR</name>
<dbReference type="AlphaFoldDB" id="A0A402B1V4"/>
<protein>
    <submittedName>
        <fullName evidence="2">Uncharacterized protein</fullName>
    </submittedName>
</protein>
<dbReference type="OrthoDB" id="9823810at2"/>
<feature type="transmembrane region" description="Helical" evidence="1">
    <location>
        <begin position="82"/>
        <end position="105"/>
    </location>
</feature>
<keyword evidence="3" id="KW-1185">Reference proteome</keyword>
<accession>A0A402B1V4</accession>
<proteinExistence type="predicted"/>
<comment type="caution">
    <text evidence="2">The sequence shown here is derived from an EMBL/GenBank/DDBJ whole genome shotgun (WGS) entry which is preliminary data.</text>
</comment>